<evidence type="ECO:0000313" key="1">
    <source>
        <dbReference type="EMBL" id="BBK85996.1"/>
    </source>
</evidence>
<dbReference type="Proteomes" id="UP000261295">
    <property type="component" value="Unassembled WGS sequence"/>
</dbReference>
<evidence type="ECO:0000313" key="20">
    <source>
        <dbReference type="Proteomes" id="UP000284022"/>
    </source>
</evidence>
<dbReference type="GO" id="GO:0016740">
    <property type="term" value="F:transferase activity"/>
    <property type="evidence" value="ECO:0007669"/>
    <property type="project" value="UniProtKB-KW"/>
</dbReference>
<evidence type="ECO:0000313" key="12">
    <source>
        <dbReference type="EMBL" id="RHE23429.1"/>
    </source>
</evidence>
<evidence type="ECO:0000313" key="11">
    <source>
        <dbReference type="EMBL" id="RGV46029.1"/>
    </source>
</evidence>
<dbReference type="Proteomes" id="UP000431575">
    <property type="component" value="Unassembled WGS sequence"/>
</dbReference>
<evidence type="ECO:0000313" key="2">
    <source>
        <dbReference type="EMBL" id="CUN46148.1"/>
    </source>
</evidence>
<dbReference type="EMBL" id="QRZC01000002">
    <property type="protein sequence ID" value="RGV46029.1"/>
    <property type="molecule type" value="Genomic_DNA"/>
</dbReference>
<dbReference type="EMBL" id="WCTM01000001">
    <property type="protein sequence ID" value="KAB4246339.1"/>
    <property type="molecule type" value="Genomic_DNA"/>
</dbReference>
<dbReference type="AlphaFoldDB" id="A0A174PPP7"/>
<dbReference type="Proteomes" id="UP000285343">
    <property type="component" value="Unassembled WGS sequence"/>
</dbReference>
<evidence type="ECO:0000313" key="3">
    <source>
        <dbReference type="EMBL" id="CUP62888.1"/>
    </source>
</evidence>
<evidence type="ECO:0000313" key="23">
    <source>
        <dbReference type="Proteomes" id="UP000320533"/>
    </source>
</evidence>
<evidence type="ECO:0000313" key="24">
    <source>
        <dbReference type="Proteomes" id="UP000431575"/>
    </source>
</evidence>
<reference evidence="14 15" key="1">
    <citation type="submission" date="2015-09" db="EMBL/GenBank/DDBJ databases">
        <authorList>
            <consortium name="Pathogen Informatics"/>
        </authorList>
    </citation>
    <scope>NUCLEOTIDE SEQUENCE [LARGE SCALE GENOMIC DNA]</scope>
    <source>
        <strain evidence="2 14">2789STDY5608791</strain>
        <strain evidence="3 15">2789STDY5834942</strain>
    </source>
</reference>
<dbReference type="EMBL" id="QSJZ01000006">
    <property type="protein sequence ID" value="RHE23429.1"/>
    <property type="molecule type" value="Genomic_DNA"/>
</dbReference>
<dbReference type="EMBL" id="QRJL01000006">
    <property type="protein sequence ID" value="RHH30878.1"/>
    <property type="molecule type" value="Genomic_DNA"/>
</dbReference>
<evidence type="ECO:0000313" key="14">
    <source>
        <dbReference type="Proteomes" id="UP000095419"/>
    </source>
</evidence>
<reference evidence="6" key="5">
    <citation type="submission" date="2023-10" db="EMBL/GenBank/DDBJ databases">
        <title>Genome of Potential pathogenic bacteria in Crohn's disease.</title>
        <authorList>
            <person name="Rodriguez-Palacios A."/>
        </authorList>
    </citation>
    <scope>NUCLEOTIDE SEQUENCE</scope>
    <source>
        <strain evidence="6">CavFT-hAR50</strain>
    </source>
</reference>
<dbReference type="Proteomes" id="UP000283766">
    <property type="component" value="Unassembled WGS sequence"/>
</dbReference>
<evidence type="ECO:0000313" key="13">
    <source>
        <dbReference type="EMBL" id="RHH30878.1"/>
    </source>
</evidence>
<dbReference type="Proteomes" id="UP000487221">
    <property type="component" value="Unassembled WGS sequence"/>
</dbReference>
<dbReference type="Proteomes" id="UP000095788">
    <property type="component" value="Unassembled WGS sequence"/>
</dbReference>
<evidence type="ECO:0000313" key="9">
    <source>
        <dbReference type="EMBL" id="RGS54794.1"/>
    </source>
</evidence>
<protein>
    <submittedName>
        <fullName evidence="1 6">Nucleotidyltransferase</fullName>
    </submittedName>
    <submittedName>
        <fullName evidence="2">Nucleotidyltransferase substrate binding protein, HI0074 family</fullName>
    </submittedName>
</protein>
<dbReference type="EMBL" id="CZBF01000002">
    <property type="protein sequence ID" value="CUP62888.1"/>
    <property type="molecule type" value="Genomic_DNA"/>
</dbReference>
<dbReference type="EMBL" id="QRVP01000007">
    <property type="protein sequence ID" value="RGS54794.1"/>
    <property type="molecule type" value="Genomic_DNA"/>
</dbReference>
<evidence type="ECO:0000313" key="5">
    <source>
        <dbReference type="EMBL" id="KAB4246339.1"/>
    </source>
</evidence>
<dbReference type="EMBL" id="AP019724">
    <property type="protein sequence ID" value="BBK85996.1"/>
    <property type="molecule type" value="Genomic_DNA"/>
</dbReference>
<evidence type="ECO:0000313" key="16">
    <source>
        <dbReference type="Proteomes" id="UP000260874"/>
    </source>
</evidence>
<evidence type="ECO:0000313" key="25">
    <source>
        <dbReference type="Proteomes" id="UP000487221"/>
    </source>
</evidence>
<dbReference type="EMBL" id="WCTY01000008">
    <property type="protein sequence ID" value="KAB4185776.1"/>
    <property type="molecule type" value="Genomic_DNA"/>
</dbReference>
<dbReference type="Proteomes" id="UP000284022">
    <property type="component" value="Unassembled WGS sequence"/>
</dbReference>
<dbReference type="Gene3D" id="1.20.120.330">
    <property type="entry name" value="Nucleotidyltransferases domain 2"/>
    <property type="match status" value="1"/>
</dbReference>
<dbReference type="EMBL" id="QRXV01000011">
    <property type="protein sequence ID" value="RGU39191.1"/>
    <property type="molecule type" value="Genomic_DNA"/>
</dbReference>
<proteinExistence type="predicted"/>
<dbReference type="EMBL" id="QSTL01000005">
    <property type="protein sequence ID" value="RGM56477.1"/>
    <property type="molecule type" value="Genomic_DNA"/>
</dbReference>
<dbReference type="SUPFAM" id="SSF81593">
    <property type="entry name" value="Nucleotidyltransferase substrate binding subunit/domain"/>
    <property type="match status" value="1"/>
</dbReference>
<evidence type="ECO:0000313" key="15">
    <source>
        <dbReference type="Proteomes" id="UP000095788"/>
    </source>
</evidence>
<reference evidence="1 23" key="4">
    <citation type="submission" date="2019-06" db="EMBL/GenBank/DDBJ databases">
        <title>Complete genome sequence of Bacteroides uniformis NBRC 113350.</title>
        <authorList>
            <person name="Miura T."/>
            <person name="Furukawa M."/>
            <person name="Shimamura M."/>
            <person name="Ohyama Y."/>
            <person name="Yamazoe A."/>
            <person name="Kawasaki H."/>
        </authorList>
    </citation>
    <scope>NUCLEOTIDE SEQUENCE [LARGE SCALE GENOMIC DNA]</scope>
    <source>
        <strain evidence="1 23">NBRC 113350</strain>
    </source>
</reference>
<dbReference type="RefSeq" id="WP_008662800.1">
    <property type="nucleotide sequence ID" value="NZ_AP019724.1"/>
</dbReference>
<evidence type="ECO:0000313" key="19">
    <source>
        <dbReference type="Proteomes" id="UP000283766"/>
    </source>
</evidence>
<dbReference type="EMBL" id="CYZF01000001">
    <property type="protein sequence ID" value="CUN46148.1"/>
    <property type="molecule type" value="Genomic_DNA"/>
</dbReference>
<dbReference type="EMBL" id="JAWDEU010000002">
    <property type="protein sequence ID" value="MDU0244067.1"/>
    <property type="molecule type" value="Genomic_DNA"/>
</dbReference>
<name>A0A174PPP7_BACUN</name>
<reference evidence="24 25" key="3">
    <citation type="journal article" date="2019" name="Nat. Med.">
        <title>A library of human gut bacterial isolates paired with longitudinal multiomics data enables mechanistic microbiome research.</title>
        <authorList>
            <person name="Poyet M."/>
            <person name="Groussin M."/>
            <person name="Gibbons S.M."/>
            <person name="Avila-Pacheco J."/>
            <person name="Jiang X."/>
            <person name="Kearney S.M."/>
            <person name="Perrotta A.R."/>
            <person name="Berdy B."/>
            <person name="Zhao S."/>
            <person name="Lieberman T.D."/>
            <person name="Swanson P.K."/>
            <person name="Smith M."/>
            <person name="Roesemann S."/>
            <person name="Alexander J.E."/>
            <person name="Rich S.A."/>
            <person name="Livny J."/>
            <person name="Vlamakis H."/>
            <person name="Clish C."/>
            <person name="Bullock K."/>
            <person name="Deik A."/>
            <person name="Scott J."/>
            <person name="Pierce K.A."/>
            <person name="Xavier R.J."/>
            <person name="Alm E.J."/>
        </authorList>
    </citation>
    <scope>NUCLEOTIDE SEQUENCE [LARGE SCALE GENOMIC DNA]</scope>
    <source>
        <strain evidence="4 25">BIOML-A19</strain>
        <strain evidence="5 24">BIOML-A6</strain>
    </source>
</reference>
<evidence type="ECO:0000313" key="18">
    <source>
        <dbReference type="Proteomes" id="UP000283601"/>
    </source>
</evidence>
<evidence type="ECO:0000313" key="6">
    <source>
        <dbReference type="EMBL" id="MDU0244067.1"/>
    </source>
</evidence>
<dbReference type="KEGG" id="bun:Bun01g_03660"/>
<keyword evidence="2" id="KW-0808">Transferase</keyword>
<evidence type="ECO:0000313" key="21">
    <source>
        <dbReference type="Proteomes" id="UP000285283"/>
    </source>
</evidence>
<dbReference type="Proteomes" id="UP000320533">
    <property type="component" value="Chromosome"/>
</dbReference>
<gene>
    <name evidence="1" type="ORF">Bun01g_03660</name>
    <name evidence="13" type="ORF">DW216_11000</name>
    <name evidence="12" type="ORF">DW758_09435</name>
    <name evidence="11" type="ORF">DWW14_01720</name>
    <name evidence="10" type="ORF">DWW83_12180</name>
    <name evidence="9" type="ORF">DWX87_09500</name>
    <name evidence="8" type="ORF">DXC07_08020</name>
    <name evidence="7" type="ORF">DXC91_13660</name>
    <name evidence="2" type="ORF">ERS417307_00171</name>
    <name evidence="3" type="ORF">ERS852554_01264</name>
    <name evidence="5" type="ORF">GAP41_01905</name>
    <name evidence="4" type="ORF">GAQ44_05420</name>
    <name evidence="6" type="ORF">RVH16_04955</name>
</gene>
<dbReference type="EMBL" id="QSRB01000011">
    <property type="protein sequence ID" value="RGK84544.1"/>
    <property type="molecule type" value="Genomic_DNA"/>
</dbReference>
<evidence type="ECO:0000313" key="17">
    <source>
        <dbReference type="Proteomes" id="UP000261295"/>
    </source>
</evidence>
<evidence type="ECO:0000313" key="8">
    <source>
        <dbReference type="EMBL" id="RGM56477.1"/>
    </source>
</evidence>
<dbReference type="Proteomes" id="UP001181247">
    <property type="component" value="Unassembled WGS sequence"/>
</dbReference>
<dbReference type="Pfam" id="PF08780">
    <property type="entry name" value="NTase_sub_bind"/>
    <property type="match status" value="1"/>
</dbReference>
<evidence type="ECO:0000313" key="7">
    <source>
        <dbReference type="EMBL" id="RGK84544.1"/>
    </source>
</evidence>
<dbReference type="InterPro" id="IPR010235">
    <property type="entry name" value="HepT"/>
</dbReference>
<evidence type="ECO:0000313" key="10">
    <source>
        <dbReference type="EMBL" id="RGU39191.1"/>
    </source>
</evidence>
<sequence>MVQQDIRWIQRFSNYRKALAKLSQAMAIMSEQLAFNDGVDELLQEGMIQRFEYTHELAWKVMKDYAEYQGYTDIRGSRDAIRKALEMGLIDDKQWMETIEARNLTSHNYDNDVVSEIYENITNFYFPLFCRFEEKMQSLNTPSLFD</sequence>
<dbReference type="Proteomes" id="UP000285283">
    <property type="component" value="Unassembled WGS sequence"/>
</dbReference>
<reference evidence="16 17" key="2">
    <citation type="submission" date="2018-08" db="EMBL/GenBank/DDBJ databases">
        <title>A genome reference for cultivated species of the human gut microbiota.</title>
        <authorList>
            <person name="Zou Y."/>
            <person name="Xue W."/>
            <person name="Luo G."/>
        </authorList>
    </citation>
    <scope>NUCLEOTIDE SEQUENCE [LARGE SCALE GENOMIC DNA]</scope>
    <source>
        <strain evidence="11 22">AF14-42</strain>
        <strain evidence="10 20">AF17-20</strain>
        <strain evidence="9 21">AF21-53</strain>
        <strain evidence="13 19">AM18-14LB</strain>
        <strain evidence="12 18">AM29-12AC</strain>
        <strain evidence="8 17">OM07-9</strain>
        <strain evidence="7 16">TF09-22</strain>
    </source>
</reference>
<dbReference type="Proteomes" id="UP000260874">
    <property type="component" value="Unassembled WGS sequence"/>
</dbReference>
<evidence type="ECO:0000313" key="4">
    <source>
        <dbReference type="EMBL" id="KAB4185776.1"/>
    </source>
</evidence>
<dbReference type="Proteomes" id="UP000095419">
    <property type="component" value="Unassembled WGS sequence"/>
</dbReference>
<dbReference type="NCBIfam" id="TIGR01987">
    <property type="entry name" value="HI0074"/>
    <property type="match status" value="1"/>
</dbReference>
<dbReference type="Proteomes" id="UP000283601">
    <property type="component" value="Unassembled WGS sequence"/>
</dbReference>
<organism evidence="2 14">
    <name type="scientific">Bacteroides uniformis</name>
    <dbReference type="NCBI Taxonomy" id="820"/>
    <lineage>
        <taxon>Bacteria</taxon>
        <taxon>Pseudomonadati</taxon>
        <taxon>Bacteroidota</taxon>
        <taxon>Bacteroidia</taxon>
        <taxon>Bacteroidales</taxon>
        <taxon>Bacteroidaceae</taxon>
        <taxon>Bacteroides</taxon>
    </lineage>
</organism>
<evidence type="ECO:0000313" key="22">
    <source>
        <dbReference type="Proteomes" id="UP000285343"/>
    </source>
</evidence>
<accession>A0A174PPP7</accession>